<dbReference type="Proteomes" id="UP000248021">
    <property type="component" value="Unassembled WGS sequence"/>
</dbReference>
<evidence type="ECO:0000313" key="3">
    <source>
        <dbReference type="EMBL" id="PXW55227.1"/>
    </source>
</evidence>
<feature type="domain" description="NADP-dependent oxidoreductase" evidence="2">
    <location>
        <begin position="20"/>
        <end position="286"/>
    </location>
</feature>
<dbReference type="InterPro" id="IPR036812">
    <property type="entry name" value="NAD(P)_OxRdtase_dom_sf"/>
</dbReference>
<dbReference type="GO" id="GO:0016491">
    <property type="term" value="F:oxidoreductase activity"/>
    <property type="evidence" value="ECO:0007669"/>
    <property type="project" value="UniProtKB-KW"/>
</dbReference>
<evidence type="ECO:0000256" key="1">
    <source>
        <dbReference type="ARBA" id="ARBA00023002"/>
    </source>
</evidence>
<keyword evidence="4" id="KW-1185">Reference proteome</keyword>
<dbReference type="RefSeq" id="WP_110376822.1">
    <property type="nucleotide sequence ID" value="NZ_JAHBRY010000003.1"/>
</dbReference>
<dbReference type="CDD" id="cd19088">
    <property type="entry name" value="AKR_AKR13B1"/>
    <property type="match status" value="1"/>
</dbReference>
<dbReference type="PRINTS" id="PR00069">
    <property type="entry name" value="ALDKETRDTASE"/>
</dbReference>
<reference evidence="3 4" key="1">
    <citation type="submission" date="2018-05" db="EMBL/GenBank/DDBJ databases">
        <title>Genomic Encyclopedia of Type Strains, Phase IV (KMG-IV): sequencing the most valuable type-strain genomes for metagenomic binning, comparative biology and taxonomic classification.</title>
        <authorList>
            <person name="Goeker M."/>
        </authorList>
    </citation>
    <scope>NUCLEOTIDE SEQUENCE [LARGE SCALE GENOMIC DNA]</scope>
    <source>
        <strain evidence="3 4">DSM 6462</strain>
    </source>
</reference>
<dbReference type="PANTHER" id="PTHR43625">
    <property type="entry name" value="AFLATOXIN B1 ALDEHYDE REDUCTASE"/>
    <property type="match status" value="1"/>
</dbReference>
<evidence type="ECO:0000313" key="4">
    <source>
        <dbReference type="Proteomes" id="UP000248021"/>
    </source>
</evidence>
<organism evidence="3 4">
    <name type="scientific">Chelatococcus asaccharovorans</name>
    <dbReference type="NCBI Taxonomy" id="28210"/>
    <lineage>
        <taxon>Bacteria</taxon>
        <taxon>Pseudomonadati</taxon>
        <taxon>Pseudomonadota</taxon>
        <taxon>Alphaproteobacteria</taxon>
        <taxon>Hyphomicrobiales</taxon>
        <taxon>Chelatococcaceae</taxon>
        <taxon>Chelatococcus</taxon>
    </lineage>
</organism>
<comment type="caution">
    <text evidence="3">The sequence shown here is derived from an EMBL/GenBank/DDBJ whole genome shotgun (WGS) entry which is preliminary data.</text>
</comment>
<dbReference type="InterPro" id="IPR050791">
    <property type="entry name" value="Aldo-Keto_reductase"/>
</dbReference>
<proteinExistence type="predicted"/>
<dbReference type="GO" id="GO:0005737">
    <property type="term" value="C:cytoplasm"/>
    <property type="evidence" value="ECO:0007669"/>
    <property type="project" value="TreeGrafter"/>
</dbReference>
<dbReference type="Gene3D" id="3.20.20.100">
    <property type="entry name" value="NADP-dependent oxidoreductase domain"/>
    <property type="match status" value="1"/>
</dbReference>
<dbReference type="OrthoDB" id="7181835at2"/>
<dbReference type="InterPro" id="IPR020471">
    <property type="entry name" value="AKR"/>
</dbReference>
<protein>
    <submittedName>
        <fullName evidence="3">Aryl-alcohol dehydrogenase-like predicted oxidoreductase</fullName>
    </submittedName>
</protein>
<gene>
    <name evidence="3" type="ORF">C7450_110166</name>
</gene>
<sequence>MNNPAFATHRKIGGDLEVSRMGYGAMRLTGQPGNWGPYPDPEAARTVLRRAVAIGINLIDTAHAYGAGYNEGLIAEALHPYDANLVITTKCGLTKMGPGIAYRDGRRKAIRTGCEASLSHLRLERIDLLQLHWVDEDTPIEETVGALAELVKDGKVRHVGVSNVTLDELERARSVMPIASVQNRFSFADRSQMDIVRYCIEHDITFFPYGPLDGNPAKIGAPLADQTGVLAAEAAKRSCTPSQFALAWLLALSPVIVPIPGTRSVAHLEENAAALKVQLTQADAAAL</sequence>
<dbReference type="EMBL" id="QJJK01000010">
    <property type="protein sequence ID" value="PXW55227.1"/>
    <property type="molecule type" value="Genomic_DNA"/>
</dbReference>
<dbReference type="SUPFAM" id="SSF51430">
    <property type="entry name" value="NAD(P)-linked oxidoreductase"/>
    <property type="match status" value="1"/>
</dbReference>
<dbReference type="PANTHER" id="PTHR43625:SF40">
    <property type="entry name" value="ALDO-KETO REDUCTASE YAKC [NADP(+)]"/>
    <property type="match status" value="1"/>
</dbReference>
<evidence type="ECO:0000259" key="2">
    <source>
        <dbReference type="Pfam" id="PF00248"/>
    </source>
</evidence>
<name>A0A2V3UAN2_9HYPH</name>
<dbReference type="AlphaFoldDB" id="A0A2V3UAN2"/>
<keyword evidence="1" id="KW-0560">Oxidoreductase</keyword>
<dbReference type="Pfam" id="PF00248">
    <property type="entry name" value="Aldo_ket_red"/>
    <property type="match status" value="1"/>
</dbReference>
<dbReference type="InterPro" id="IPR023210">
    <property type="entry name" value="NADP_OxRdtase_dom"/>
</dbReference>
<accession>A0A2V3UAN2</accession>